<evidence type="ECO:0000256" key="3">
    <source>
        <dbReference type="SAM" id="Phobius"/>
    </source>
</evidence>
<proteinExistence type="inferred from homology"/>
<dbReference type="PANTHER" id="PTHR11567:SF142">
    <property type="entry name" value="PHOSPHOGLYCERATE MUTASE-LIKE PROTEIN"/>
    <property type="match status" value="1"/>
</dbReference>
<dbReference type="InterPro" id="IPR000560">
    <property type="entry name" value="His_Pase_clade-2"/>
</dbReference>
<keyword evidence="6" id="KW-1185">Reference proteome</keyword>
<sequence>MHFSLSLPLLLLLLLALSPAATVAEDVLGVYIFHRHGDRTAKAWKPVNMTALGADQVHSSGAFYRARYVDAGADRPVRRLSPDTAVLSQIAVTAPVDNVLQNSALVFLQGLYPPSARVELLANGSRVEAPLDGYQYVPVNSVESAASAADSENTAWLQGNSGCTNAEVSSNEYLSSPQYLDTYDSSEAFYTKLSPVINGTYAKNETNFKNGYAIFDLINVARIHNTSISSESLLTESTIDELYSLASIHEWNLAYNSSEPVRAIAGSVLAGQILESLTPLAERKPGNPIFNIQFGAYGTFMAFFGLAGLYKTDPDFMGICDYASSMTFELVTNATEPTVDDVSVRFYFSNGTAAENEPTLFPLFGQEETTLSWDDFKTGMAKFAIEDTEHWCGLCGNTDGTCASSSSNSTSSGDDAASNSSSKPDNGVSKPVAGVIGALVTLAVVLGIQAAVLLFGGLRLVKKSSLAPAQSAAGGVKA</sequence>
<feature type="region of interest" description="Disordered" evidence="2">
    <location>
        <begin position="405"/>
        <end position="426"/>
    </location>
</feature>
<gene>
    <name evidence="5" type="ORF">QQZ08_007307</name>
</gene>
<dbReference type="Proteomes" id="UP001498421">
    <property type="component" value="Unassembled WGS sequence"/>
</dbReference>
<dbReference type="InterPro" id="IPR029033">
    <property type="entry name" value="His_PPase_superfam"/>
</dbReference>
<evidence type="ECO:0008006" key="7">
    <source>
        <dbReference type="Google" id="ProtNLM"/>
    </source>
</evidence>
<feature type="compositionally biased region" description="Low complexity" evidence="2">
    <location>
        <begin position="405"/>
        <end position="422"/>
    </location>
</feature>
<dbReference type="SUPFAM" id="SSF53254">
    <property type="entry name" value="Phosphoglycerate mutase-like"/>
    <property type="match status" value="1"/>
</dbReference>
<dbReference type="PANTHER" id="PTHR11567">
    <property type="entry name" value="ACID PHOSPHATASE-RELATED"/>
    <property type="match status" value="1"/>
</dbReference>
<organism evidence="5 6">
    <name type="scientific">Neonectria magnoliae</name>
    <dbReference type="NCBI Taxonomy" id="2732573"/>
    <lineage>
        <taxon>Eukaryota</taxon>
        <taxon>Fungi</taxon>
        <taxon>Dikarya</taxon>
        <taxon>Ascomycota</taxon>
        <taxon>Pezizomycotina</taxon>
        <taxon>Sordariomycetes</taxon>
        <taxon>Hypocreomycetidae</taxon>
        <taxon>Hypocreales</taxon>
        <taxon>Nectriaceae</taxon>
        <taxon>Neonectria</taxon>
    </lineage>
</organism>
<accession>A0ABR1HYL2</accession>
<feature type="transmembrane region" description="Helical" evidence="3">
    <location>
        <begin position="432"/>
        <end position="455"/>
    </location>
</feature>
<keyword evidence="3" id="KW-1133">Transmembrane helix</keyword>
<dbReference type="EMBL" id="JAZAVK010000070">
    <property type="protein sequence ID" value="KAK7426141.1"/>
    <property type="molecule type" value="Genomic_DNA"/>
</dbReference>
<keyword evidence="4" id="KW-0732">Signal</keyword>
<evidence type="ECO:0000313" key="6">
    <source>
        <dbReference type="Proteomes" id="UP001498421"/>
    </source>
</evidence>
<evidence type="ECO:0000256" key="1">
    <source>
        <dbReference type="ARBA" id="ARBA00005375"/>
    </source>
</evidence>
<evidence type="ECO:0000256" key="4">
    <source>
        <dbReference type="SAM" id="SignalP"/>
    </source>
</evidence>
<dbReference type="Pfam" id="PF00328">
    <property type="entry name" value="His_Phos_2"/>
    <property type="match status" value="1"/>
</dbReference>
<evidence type="ECO:0000313" key="5">
    <source>
        <dbReference type="EMBL" id="KAK7426141.1"/>
    </source>
</evidence>
<dbReference type="Gene3D" id="3.40.50.1240">
    <property type="entry name" value="Phosphoglycerate mutase-like"/>
    <property type="match status" value="1"/>
</dbReference>
<keyword evidence="3" id="KW-0812">Transmembrane</keyword>
<comment type="caution">
    <text evidence="5">The sequence shown here is derived from an EMBL/GenBank/DDBJ whole genome shotgun (WGS) entry which is preliminary data.</text>
</comment>
<keyword evidence="3" id="KW-0472">Membrane</keyword>
<name>A0ABR1HYL2_9HYPO</name>
<comment type="similarity">
    <text evidence="1">Belongs to the histidine acid phosphatase family.</text>
</comment>
<feature type="chain" id="PRO_5045680280" description="Acid phosphatase" evidence="4">
    <location>
        <begin position="25"/>
        <end position="478"/>
    </location>
</feature>
<feature type="signal peptide" evidence="4">
    <location>
        <begin position="1"/>
        <end position="24"/>
    </location>
</feature>
<evidence type="ECO:0000256" key="2">
    <source>
        <dbReference type="SAM" id="MobiDB-lite"/>
    </source>
</evidence>
<dbReference type="InterPro" id="IPR050645">
    <property type="entry name" value="Histidine_acid_phosphatase"/>
</dbReference>
<reference evidence="5 6" key="1">
    <citation type="journal article" date="2025" name="Microbiol. Resour. Announc.">
        <title>Draft genome sequences for Neonectria magnoliae and Neonectria punicea, canker pathogens of Liriodendron tulipifera and Acer saccharum in West Virginia.</title>
        <authorList>
            <person name="Petronek H.M."/>
            <person name="Kasson M.T."/>
            <person name="Metheny A.M."/>
            <person name="Stauder C.M."/>
            <person name="Lovett B."/>
            <person name="Lynch S.C."/>
            <person name="Garnas J.R."/>
            <person name="Kasson L.R."/>
            <person name="Stajich J.E."/>
        </authorList>
    </citation>
    <scope>NUCLEOTIDE SEQUENCE [LARGE SCALE GENOMIC DNA]</scope>
    <source>
        <strain evidence="5 6">NRRL 64651</strain>
    </source>
</reference>
<protein>
    <recommendedName>
        <fullName evidence="7">Acid phosphatase</fullName>
    </recommendedName>
</protein>